<comment type="caution">
    <text evidence="1">The sequence shown here is derived from an EMBL/GenBank/DDBJ whole genome shotgun (WGS) entry which is preliminary data.</text>
</comment>
<evidence type="ECO:0000313" key="1">
    <source>
        <dbReference type="EMBL" id="GFT29734.1"/>
    </source>
</evidence>
<sequence>MASTSVHEERNDKVINIDTSVLNQLMYSIGRLKFSLRNLETLNLQLSLFPSEEEETKVSVECSEDTESNKILENIIHDIVSERSCSKQKKVQNDGKLCKDSPQNISDLADLELIHERLLSELQNIRQSYQKAFSKKTKNSLT</sequence>
<dbReference type="OrthoDB" id="6420883at2759"/>
<keyword evidence="2" id="KW-1185">Reference proteome</keyword>
<evidence type="ECO:0000313" key="2">
    <source>
        <dbReference type="Proteomes" id="UP000887013"/>
    </source>
</evidence>
<accession>A0A8X6NQZ6</accession>
<organism evidence="1 2">
    <name type="scientific">Nephila pilipes</name>
    <name type="common">Giant wood spider</name>
    <name type="synonym">Nephila maculata</name>
    <dbReference type="NCBI Taxonomy" id="299642"/>
    <lineage>
        <taxon>Eukaryota</taxon>
        <taxon>Metazoa</taxon>
        <taxon>Ecdysozoa</taxon>
        <taxon>Arthropoda</taxon>
        <taxon>Chelicerata</taxon>
        <taxon>Arachnida</taxon>
        <taxon>Araneae</taxon>
        <taxon>Araneomorphae</taxon>
        <taxon>Entelegynae</taxon>
        <taxon>Araneoidea</taxon>
        <taxon>Nephilidae</taxon>
        <taxon>Nephila</taxon>
    </lineage>
</organism>
<proteinExistence type="predicted"/>
<protein>
    <submittedName>
        <fullName evidence="1">Uncharacterized protein</fullName>
    </submittedName>
</protein>
<reference evidence="1" key="1">
    <citation type="submission" date="2020-08" db="EMBL/GenBank/DDBJ databases">
        <title>Multicomponent nature underlies the extraordinary mechanical properties of spider dragline silk.</title>
        <authorList>
            <person name="Kono N."/>
            <person name="Nakamura H."/>
            <person name="Mori M."/>
            <person name="Yoshida Y."/>
            <person name="Ohtoshi R."/>
            <person name="Malay A.D."/>
            <person name="Moran D.A.P."/>
            <person name="Tomita M."/>
            <person name="Numata K."/>
            <person name="Arakawa K."/>
        </authorList>
    </citation>
    <scope>NUCLEOTIDE SEQUENCE</scope>
</reference>
<dbReference type="Proteomes" id="UP000887013">
    <property type="component" value="Unassembled WGS sequence"/>
</dbReference>
<dbReference type="EMBL" id="BMAW01061124">
    <property type="protein sequence ID" value="GFT29734.1"/>
    <property type="molecule type" value="Genomic_DNA"/>
</dbReference>
<gene>
    <name evidence="1" type="ORF">NPIL_343621</name>
</gene>
<dbReference type="AlphaFoldDB" id="A0A8X6NQZ6"/>
<name>A0A8X6NQZ6_NEPPI</name>